<dbReference type="Pfam" id="PF04690">
    <property type="entry name" value="YABBY"/>
    <property type="match status" value="1"/>
</dbReference>
<organism evidence="6 7">
    <name type="scientific">Hesseltinella vesiculosa</name>
    <dbReference type="NCBI Taxonomy" id="101127"/>
    <lineage>
        <taxon>Eukaryota</taxon>
        <taxon>Fungi</taxon>
        <taxon>Fungi incertae sedis</taxon>
        <taxon>Mucoromycota</taxon>
        <taxon>Mucoromycotina</taxon>
        <taxon>Mucoromycetes</taxon>
        <taxon>Mucorales</taxon>
        <taxon>Cunninghamellaceae</taxon>
        <taxon>Hesseltinella</taxon>
    </lineage>
</organism>
<protein>
    <recommendedName>
        <fullName evidence="5">YABBY protein C-terminal domain-containing protein</fullName>
    </recommendedName>
</protein>
<keyword evidence="2" id="KW-0479">Metal-binding</keyword>
<evidence type="ECO:0000313" key="7">
    <source>
        <dbReference type="Proteomes" id="UP000242146"/>
    </source>
</evidence>
<accession>A0A1X2GRV1</accession>
<dbReference type="InterPro" id="IPR036910">
    <property type="entry name" value="HMG_box_dom_sf"/>
</dbReference>
<feature type="domain" description="YABBY protein C-terminal" evidence="5">
    <location>
        <begin position="7"/>
        <end position="54"/>
    </location>
</feature>
<reference evidence="6 7" key="1">
    <citation type="submission" date="2016-07" db="EMBL/GenBank/DDBJ databases">
        <title>Pervasive Adenine N6-methylation of Active Genes in Fungi.</title>
        <authorList>
            <consortium name="DOE Joint Genome Institute"/>
            <person name="Mondo S.J."/>
            <person name="Dannebaum R.O."/>
            <person name="Kuo R.C."/>
            <person name="Labutti K."/>
            <person name="Haridas S."/>
            <person name="Kuo A."/>
            <person name="Salamov A."/>
            <person name="Ahrendt S.R."/>
            <person name="Lipzen A."/>
            <person name="Sullivan W."/>
            <person name="Andreopoulos W.B."/>
            <person name="Clum A."/>
            <person name="Lindquist E."/>
            <person name="Daum C."/>
            <person name="Ramamoorthy G.K."/>
            <person name="Gryganskyi A."/>
            <person name="Culley D."/>
            <person name="Magnuson J.K."/>
            <person name="James T.Y."/>
            <person name="O'Malley M.A."/>
            <person name="Stajich J.E."/>
            <person name="Spatafora J.W."/>
            <person name="Visel A."/>
            <person name="Grigoriev I.V."/>
        </authorList>
    </citation>
    <scope>NUCLEOTIDE SEQUENCE [LARGE SCALE GENOMIC DNA]</scope>
    <source>
        <strain evidence="6 7">NRRL 3301</strain>
    </source>
</reference>
<sequence>MAKVTAKKTTKKPTLYNIFMKDELAKIKKDKPGMNHKEAFKLAAANWSKSPQNPKTKK</sequence>
<comment type="similarity">
    <text evidence="1">Belongs to the YABBY family.</text>
</comment>
<dbReference type="InterPro" id="IPR006780">
    <property type="entry name" value="YABBY"/>
</dbReference>
<dbReference type="AlphaFoldDB" id="A0A1X2GRV1"/>
<name>A0A1X2GRV1_9FUNG</name>
<dbReference type="GO" id="GO:0005634">
    <property type="term" value="C:nucleus"/>
    <property type="evidence" value="ECO:0007669"/>
    <property type="project" value="TreeGrafter"/>
</dbReference>
<keyword evidence="7" id="KW-1185">Reference proteome</keyword>
<evidence type="ECO:0000259" key="5">
    <source>
        <dbReference type="Pfam" id="PF04690"/>
    </source>
</evidence>
<evidence type="ECO:0000256" key="4">
    <source>
        <dbReference type="ARBA" id="ARBA00022833"/>
    </source>
</evidence>
<evidence type="ECO:0000256" key="1">
    <source>
        <dbReference type="ARBA" id="ARBA00010325"/>
    </source>
</evidence>
<dbReference type="Proteomes" id="UP000242146">
    <property type="component" value="Unassembled WGS sequence"/>
</dbReference>
<dbReference type="EMBL" id="MCGT01000005">
    <property type="protein sequence ID" value="ORX59788.1"/>
    <property type="molecule type" value="Genomic_DNA"/>
</dbReference>
<keyword evidence="3" id="KW-0863">Zinc-finger</keyword>
<dbReference type="GO" id="GO:0045165">
    <property type="term" value="P:cell fate commitment"/>
    <property type="evidence" value="ECO:0007669"/>
    <property type="project" value="TreeGrafter"/>
</dbReference>
<dbReference type="PANTHER" id="PTHR31675">
    <property type="entry name" value="PROTEIN YABBY 6-RELATED"/>
    <property type="match status" value="1"/>
</dbReference>
<evidence type="ECO:0000313" key="6">
    <source>
        <dbReference type="EMBL" id="ORX59788.1"/>
    </source>
</evidence>
<keyword evidence="4" id="KW-0862">Zinc</keyword>
<gene>
    <name evidence="6" type="ORF">DM01DRAFT_323411</name>
</gene>
<dbReference type="OrthoDB" id="667577at2759"/>
<dbReference type="SUPFAM" id="SSF47095">
    <property type="entry name" value="HMG-box"/>
    <property type="match status" value="1"/>
</dbReference>
<proteinExistence type="inferred from homology"/>
<evidence type="ECO:0000256" key="2">
    <source>
        <dbReference type="ARBA" id="ARBA00022723"/>
    </source>
</evidence>
<dbReference type="GO" id="GO:0008270">
    <property type="term" value="F:zinc ion binding"/>
    <property type="evidence" value="ECO:0007669"/>
    <property type="project" value="UniProtKB-KW"/>
</dbReference>
<evidence type="ECO:0000256" key="3">
    <source>
        <dbReference type="ARBA" id="ARBA00022771"/>
    </source>
</evidence>
<dbReference type="InterPro" id="IPR056775">
    <property type="entry name" value="YABBY_C"/>
</dbReference>
<dbReference type="Gene3D" id="1.10.30.10">
    <property type="entry name" value="High mobility group box domain"/>
    <property type="match status" value="1"/>
</dbReference>
<dbReference type="PANTHER" id="PTHR31675:SF1">
    <property type="entry name" value="PROTEIN CRABS CLAW"/>
    <property type="match status" value="1"/>
</dbReference>
<comment type="caution">
    <text evidence="6">The sequence shown here is derived from an EMBL/GenBank/DDBJ whole genome shotgun (WGS) entry which is preliminary data.</text>
</comment>